<dbReference type="InterPro" id="IPR002734">
    <property type="entry name" value="RibDG_C"/>
</dbReference>
<evidence type="ECO:0000313" key="2">
    <source>
        <dbReference type="EMBL" id="GAA2119428.1"/>
    </source>
</evidence>
<proteinExistence type="predicted"/>
<organism evidence="2 3">
    <name type="scientific">Nocardioides bigeumensis</name>
    <dbReference type="NCBI Taxonomy" id="433657"/>
    <lineage>
        <taxon>Bacteria</taxon>
        <taxon>Bacillati</taxon>
        <taxon>Actinomycetota</taxon>
        <taxon>Actinomycetes</taxon>
        <taxon>Propionibacteriales</taxon>
        <taxon>Nocardioidaceae</taxon>
        <taxon>Nocardioides</taxon>
    </lineage>
</organism>
<dbReference type="InterPro" id="IPR050765">
    <property type="entry name" value="Riboflavin_Biosynth_HTPR"/>
</dbReference>
<name>A0ABP5JSN6_9ACTN</name>
<dbReference type="EMBL" id="BAAAQQ010000003">
    <property type="protein sequence ID" value="GAA2119428.1"/>
    <property type="molecule type" value="Genomic_DNA"/>
</dbReference>
<protein>
    <submittedName>
        <fullName evidence="2">Dihydrofolate reductase family protein</fullName>
    </submittedName>
</protein>
<dbReference type="Pfam" id="PF01872">
    <property type="entry name" value="RibD_C"/>
    <property type="match status" value="1"/>
</dbReference>
<dbReference type="Gene3D" id="3.40.430.10">
    <property type="entry name" value="Dihydrofolate Reductase, subunit A"/>
    <property type="match status" value="1"/>
</dbReference>
<gene>
    <name evidence="2" type="ORF">GCM10009843_12120</name>
</gene>
<feature type="domain" description="Bacterial bifunctional deaminase-reductase C-terminal" evidence="1">
    <location>
        <begin position="4"/>
        <end position="178"/>
    </location>
</feature>
<dbReference type="RefSeq" id="WP_344302772.1">
    <property type="nucleotide sequence ID" value="NZ_BAAAQQ010000003.1"/>
</dbReference>
<dbReference type="InterPro" id="IPR024072">
    <property type="entry name" value="DHFR-like_dom_sf"/>
</dbReference>
<comment type="caution">
    <text evidence="2">The sequence shown here is derived from an EMBL/GenBank/DDBJ whole genome shotgun (WGS) entry which is preliminary data.</text>
</comment>
<evidence type="ECO:0000259" key="1">
    <source>
        <dbReference type="Pfam" id="PF01872"/>
    </source>
</evidence>
<accession>A0ABP5JSN6</accession>
<sequence length="192" mass="20926">MARLLYTAICSLDGYTADADGDFDWSMPDAEVHEAVNAVSERVGTQLLGRRMYDVLKVWDDPAMLNDDEPAIREFAEVWRATEKVVCSRTLDSVDAPNTSVVRELDIADVRRRLAGSDEDLGIGGPTLAAQVIAAGLVDEIHLFVNPVIVGGGLRALPDGVRLDLTLAGERRFRNGVVHLHYVRGPGSAETR</sequence>
<evidence type="ECO:0000313" key="3">
    <source>
        <dbReference type="Proteomes" id="UP001500575"/>
    </source>
</evidence>
<dbReference type="Proteomes" id="UP001500575">
    <property type="component" value="Unassembled WGS sequence"/>
</dbReference>
<dbReference type="PANTHER" id="PTHR38011:SF11">
    <property type="entry name" value="2,5-DIAMINO-6-RIBOSYLAMINO-4(3H)-PYRIMIDINONE 5'-PHOSPHATE REDUCTASE"/>
    <property type="match status" value="1"/>
</dbReference>
<reference evidence="3" key="1">
    <citation type="journal article" date="2019" name="Int. J. Syst. Evol. Microbiol.">
        <title>The Global Catalogue of Microorganisms (GCM) 10K type strain sequencing project: providing services to taxonomists for standard genome sequencing and annotation.</title>
        <authorList>
            <consortium name="The Broad Institute Genomics Platform"/>
            <consortium name="The Broad Institute Genome Sequencing Center for Infectious Disease"/>
            <person name="Wu L."/>
            <person name="Ma J."/>
        </authorList>
    </citation>
    <scope>NUCLEOTIDE SEQUENCE [LARGE SCALE GENOMIC DNA]</scope>
    <source>
        <strain evidence="3">JCM 16021</strain>
    </source>
</reference>
<keyword evidence="3" id="KW-1185">Reference proteome</keyword>
<dbReference type="SUPFAM" id="SSF53597">
    <property type="entry name" value="Dihydrofolate reductase-like"/>
    <property type="match status" value="1"/>
</dbReference>
<dbReference type="PANTHER" id="PTHR38011">
    <property type="entry name" value="DIHYDROFOLATE REDUCTASE FAMILY PROTEIN (AFU_ORTHOLOGUE AFUA_8G06820)"/>
    <property type="match status" value="1"/>
</dbReference>